<name>A0A6V7XPS4_MELEN</name>
<gene>
    <name evidence="2" type="ORF">MENT_LOCUS54364</name>
</gene>
<dbReference type="AlphaFoldDB" id="A0A6V7XPS4"/>
<dbReference type="InterPro" id="IPR001810">
    <property type="entry name" value="F-box_dom"/>
</dbReference>
<feature type="domain" description="F-box" evidence="1">
    <location>
        <begin position="1"/>
        <end position="50"/>
    </location>
</feature>
<comment type="caution">
    <text evidence="2">The sequence shown here is derived from an EMBL/GenBank/DDBJ whole genome shotgun (WGS) entry which is preliminary data.</text>
</comment>
<evidence type="ECO:0000259" key="1">
    <source>
        <dbReference type="PROSITE" id="PS50181"/>
    </source>
</evidence>
<proteinExistence type="predicted"/>
<dbReference type="Proteomes" id="UP000580250">
    <property type="component" value="Unassembled WGS sequence"/>
</dbReference>
<dbReference type="PROSITE" id="PS50181">
    <property type="entry name" value="FBOX"/>
    <property type="match status" value="1"/>
</dbReference>
<evidence type="ECO:0000313" key="2">
    <source>
        <dbReference type="EMBL" id="CAD2200867.1"/>
    </source>
</evidence>
<dbReference type="EMBL" id="CAJEWN010001916">
    <property type="protein sequence ID" value="CAD2200867.1"/>
    <property type="molecule type" value="Genomic_DNA"/>
</dbReference>
<organism evidence="2 3">
    <name type="scientific">Meloidogyne enterolobii</name>
    <name type="common">Root-knot nematode worm</name>
    <name type="synonym">Meloidogyne mayaguensis</name>
    <dbReference type="NCBI Taxonomy" id="390850"/>
    <lineage>
        <taxon>Eukaryota</taxon>
        <taxon>Metazoa</taxon>
        <taxon>Ecdysozoa</taxon>
        <taxon>Nematoda</taxon>
        <taxon>Chromadorea</taxon>
        <taxon>Rhabditida</taxon>
        <taxon>Tylenchina</taxon>
        <taxon>Tylenchomorpha</taxon>
        <taxon>Tylenchoidea</taxon>
        <taxon>Meloidogynidae</taxon>
        <taxon>Meloidogyninae</taxon>
        <taxon>Meloidogyne</taxon>
    </lineage>
</organism>
<accession>A0A6V7XPS4</accession>
<evidence type="ECO:0000313" key="3">
    <source>
        <dbReference type="Proteomes" id="UP000580250"/>
    </source>
</evidence>
<protein>
    <recommendedName>
        <fullName evidence="1">F-box domain-containing protein</fullName>
    </recommendedName>
</protein>
<reference evidence="2 3" key="1">
    <citation type="submission" date="2020-08" db="EMBL/GenBank/DDBJ databases">
        <authorList>
            <person name="Koutsovoulos G."/>
            <person name="Danchin GJ E."/>
        </authorList>
    </citation>
    <scope>NUCLEOTIDE SEQUENCE [LARGE SCALE GENOMIC DNA]</scope>
</reference>
<sequence length="346" mass="41950">MKNLPIEAQLDIFKFLNFDQLFNIKQINNYFNLLIDRNKWILANEEFYIISMIKVEQNLEENIFDMTDYMHVDDELVGKWQTAINENMPLFFLPNTIQYSTQDYVVIRLYFNKNIKLKLPIYPKNIKQMQFCRFWLEQLFNCSFEEAEFLIIFNSEMIKLLFENDKTIPLQFRIKNISQFYFYDFFGKKQLKFISDLLLIFEKFKIEFYENYNNLTEYKEILLELLLNEGLKIPEIYIDELKDSSVYHQLMRNIETSTNPSKIVPCIIFEGATNLRLNIQPNRFERISGYKVAVCEHKNIYNKAVKFTARLTYENKDDNIFFVIRIKRDDVKNELFERYILVTNLY</sequence>